<gene>
    <name evidence="2" type="ORF">CP98_03253</name>
</gene>
<feature type="region of interest" description="Disordered" evidence="1">
    <location>
        <begin position="99"/>
        <end position="121"/>
    </location>
</feature>
<dbReference type="Proteomes" id="UP000028534">
    <property type="component" value="Unassembled WGS sequence"/>
</dbReference>
<proteinExistence type="predicted"/>
<protein>
    <submittedName>
        <fullName evidence="2">Uncharacterized protein</fullName>
    </submittedName>
</protein>
<feature type="region of interest" description="Disordered" evidence="1">
    <location>
        <begin position="22"/>
        <end position="62"/>
    </location>
</feature>
<organism evidence="2 3">
    <name type="scientific">Sphingobium yanoikuyae</name>
    <name type="common">Sphingomonas yanoikuyae</name>
    <dbReference type="NCBI Taxonomy" id="13690"/>
    <lineage>
        <taxon>Bacteria</taxon>
        <taxon>Pseudomonadati</taxon>
        <taxon>Pseudomonadota</taxon>
        <taxon>Alphaproteobacteria</taxon>
        <taxon>Sphingomonadales</taxon>
        <taxon>Sphingomonadaceae</taxon>
        <taxon>Sphingobium</taxon>
    </lineage>
</organism>
<accession>A0A084EIH7</accession>
<sequence length="184" mass="18157">MVGAIGGSGNGWGQFKKAMEALAEKARQASQNSGSTTAKVTEASTPAATTQVAASEPIASVQPAVETTPAAAATAPAPVIASESAVVVSDSVALSPSLSPLTYSASTPAPRSQPVAAPETTLDTQLSDAGYYASPAASAVADPVAPAQQEDAAALSQAQVIAQAAYALVARAGEDHRLSLIQQG</sequence>
<dbReference type="AlphaFoldDB" id="A0A084EIH7"/>
<dbReference type="STRING" id="13690.AX777_11660"/>
<dbReference type="EMBL" id="JGVR01000020">
    <property type="protein sequence ID" value="KEZ17769.1"/>
    <property type="molecule type" value="Genomic_DNA"/>
</dbReference>
<comment type="caution">
    <text evidence="2">The sequence shown here is derived from an EMBL/GenBank/DDBJ whole genome shotgun (WGS) entry which is preliminary data.</text>
</comment>
<evidence type="ECO:0000313" key="3">
    <source>
        <dbReference type="Proteomes" id="UP000028534"/>
    </source>
</evidence>
<dbReference type="PATRIC" id="fig|13690.10.peg.3333"/>
<evidence type="ECO:0000256" key="1">
    <source>
        <dbReference type="SAM" id="MobiDB-lite"/>
    </source>
</evidence>
<dbReference type="RefSeq" id="WP_037520879.1">
    <property type="nucleotide sequence ID" value="NZ_JGVR01000020.1"/>
</dbReference>
<name>A0A084EIH7_SPHYA</name>
<reference evidence="2 3" key="1">
    <citation type="submission" date="2014-03" db="EMBL/GenBank/DDBJ databases">
        <title>Genome sequence of Sphingobium yanoikuyae B1.</title>
        <authorList>
            <person name="Gan H.M."/>
            <person name="Gan H.Y."/>
            <person name="Savka M.A."/>
        </authorList>
    </citation>
    <scope>NUCLEOTIDE SEQUENCE [LARGE SCALE GENOMIC DNA]</scope>
    <source>
        <strain evidence="2 3">B1</strain>
    </source>
</reference>
<evidence type="ECO:0000313" key="2">
    <source>
        <dbReference type="EMBL" id="KEZ17769.1"/>
    </source>
</evidence>
<feature type="compositionally biased region" description="Polar residues" evidence="1">
    <location>
        <begin position="28"/>
        <end position="53"/>
    </location>
</feature>